<evidence type="ECO:0000313" key="1">
    <source>
        <dbReference type="EMBL" id="CAA9575087.1"/>
    </source>
</evidence>
<dbReference type="AlphaFoldDB" id="A0A6J4VCE6"/>
<sequence>MARDYGLALVRQLAGVFGWLANTELAGLDGREREVTLAAIGDGRLIAALRRRDPMALLS</sequence>
<reference evidence="1" key="1">
    <citation type="submission" date="2020-02" db="EMBL/GenBank/DDBJ databases">
        <authorList>
            <person name="Meier V. D."/>
        </authorList>
    </citation>
    <scope>NUCLEOTIDE SEQUENCE</scope>
    <source>
        <strain evidence="1">AVDCRST_MAG33</strain>
    </source>
</reference>
<name>A0A6J4VCE6_9BACT</name>
<gene>
    <name evidence="1" type="ORF">AVDCRST_MAG33-2958</name>
</gene>
<protein>
    <submittedName>
        <fullName evidence="1">Uncharacterized protein</fullName>
    </submittedName>
</protein>
<proteinExistence type="predicted"/>
<organism evidence="1">
    <name type="scientific">uncultured Thermomicrobiales bacterium</name>
    <dbReference type="NCBI Taxonomy" id="1645740"/>
    <lineage>
        <taxon>Bacteria</taxon>
        <taxon>Pseudomonadati</taxon>
        <taxon>Thermomicrobiota</taxon>
        <taxon>Thermomicrobia</taxon>
        <taxon>Thermomicrobiales</taxon>
        <taxon>environmental samples</taxon>
    </lineage>
</organism>
<dbReference type="EMBL" id="CADCWK010000370">
    <property type="protein sequence ID" value="CAA9575087.1"/>
    <property type="molecule type" value="Genomic_DNA"/>
</dbReference>
<accession>A0A6J4VCE6</accession>